<gene>
    <name evidence="2" type="ORF">CODIS_19970</name>
</gene>
<organism evidence="2 3">
    <name type="scientific">Candidatus Thiodiazotropha endolucinida</name>
    <dbReference type="NCBI Taxonomy" id="1655433"/>
    <lineage>
        <taxon>Bacteria</taxon>
        <taxon>Pseudomonadati</taxon>
        <taxon>Pseudomonadota</taxon>
        <taxon>Gammaproteobacteria</taxon>
        <taxon>Chromatiales</taxon>
        <taxon>Sedimenticolaceae</taxon>
        <taxon>Candidatus Thiodiazotropha</taxon>
    </lineage>
</organism>
<evidence type="ECO:0000313" key="3">
    <source>
        <dbReference type="Proteomes" id="UP000094769"/>
    </source>
</evidence>
<accession>A0A7Z0VMJ2</accession>
<feature type="domain" description="DUF3943" evidence="1">
    <location>
        <begin position="148"/>
        <end position="250"/>
    </location>
</feature>
<dbReference type="EMBL" id="MARB01000009">
    <property type="protein sequence ID" value="ODJ87889.1"/>
    <property type="molecule type" value="Genomic_DNA"/>
</dbReference>
<evidence type="ECO:0000313" key="2">
    <source>
        <dbReference type="EMBL" id="ODJ87889.1"/>
    </source>
</evidence>
<sequence length="314" mass="36834">MTKETKHIDTLLKNPMGWLLSCLMLLPLMSHAQSSDWLPVSPVSFYELASAKEILPQQFPERYPGIFELQESSTPITQQERPYGFGRELNDDSPVDYPGLRRDAAYFFGYQFFIVGLLYVMPEDISAWTEEQKEEYTFDKWWDNVSHPRWDPDEWYINYILHPYWGMTYYTRGRERGLSETGAFWFSFTLSSIYEFGLEALFEPVSVQDVIFTPTMGALLGWYFEETRREIKQQSTFSTWDKTILIATDPLGTLNTMVDSLFGVGVESELALRTFYQSPNLIETLQPNWRDPHRAHTDPMVKDYLGIQLTLRWH</sequence>
<dbReference type="OrthoDB" id="9152616at2"/>
<dbReference type="AlphaFoldDB" id="A0A7Z0VMJ2"/>
<dbReference type="InterPro" id="IPR025079">
    <property type="entry name" value="DUF3943"/>
</dbReference>
<protein>
    <recommendedName>
        <fullName evidence="1">DUF3943 domain-containing protein</fullName>
    </recommendedName>
</protein>
<proteinExistence type="predicted"/>
<comment type="caution">
    <text evidence="2">The sequence shown here is derived from an EMBL/GenBank/DDBJ whole genome shotgun (WGS) entry which is preliminary data.</text>
</comment>
<name>A0A7Z0VMJ2_9GAMM</name>
<reference evidence="2 3" key="1">
    <citation type="submission" date="2016-06" db="EMBL/GenBank/DDBJ databases">
        <title>Genome sequence of endosymbiont of Candidatus Endolucinida thiodiazotropha.</title>
        <authorList>
            <person name="Poehlein A."/>
            <person name="Koenig S."/>
            <person name="Heiden S.E."/>
            <person name="Thuermer A."/>
            <person name="Voget S."/>
            <person name="Daniel R."/>
            <person name="Markert S."/>
            <person name="Gros O."/>
            <person name="Schweder T."/>
        </authorList>
    </citation>
    <scope>NUCLEOTIDE SEQUENCE [LARGE SCALE GENOMIC DNA]</scope>
    <source>
        <strain evidence="2 3">COS</strain>
    </source>
</reference>
<dbReference type="RefSeq" id="WP_069124538.1">
    <property type="nucleotide sequence ID" value="NZ_MARB01000009.1"/>
</dbReference>
<dbReference type="Proteomes" id="UP000094769">
    <property type="component" value="Unassembled WGS sequence"/>
</dbReference>
<keyword evidence="3" id="KW-1185">Reference proteome</keyword>
<dbReference type="Pfam" id="PF13084">
    <property type="entry name" value="DUF3943"/>
    <property type="match status" value="1"/>
</dbReference>
<evidence type="ECO:0000259" key="1">
    <source>
        <dbReference type="Pfam" id="PF13084"/>
    </source>
</evidence>